<evidence type="ECO:0000256" key="1">
    <source>
        <dbReference type="SAM" id="Phobius"/>
    </source>
</evidence>
<organism evidence="2 3">
    <name type="scientific">Lactonifactor longoviformis DSM 17459</name>
    <dbReference type="NCBI Taxonomy" id="1122155"/>
    <lineage>
        <taxon>Bacteria</taxon>
        <taxon>Bacillati</taxon>
        <taxon>Bacillota</taxon>
        <taxon>Clostridia</taxon>
        <taxon>Eubacteriales</taxon>
        <taxon>Clostridiaceae</taxon>
        <taxon>Lactonifactor</taxon>
    </lineage>
</organism>
<keyword evidence="1" id="KW-1133">Transmembrane helix</keyword>
<gene>
    <name evidence="2" type="ORF">SAMN02745158_03678</name>
</gene>
<protein>
    <submittedName>
        <fullName evidence="2">Uncharacterized protein</fullName>
    </submittedName>
</protein>
<reference evidence="2 3" key="1">
    <citation type="submission" date="2016-11" db="EMBL/GenBank/DDBJ databases">
        <authorList>
            <person name="Jaros S."/>
            <person name="Januszkiewicz K."/>
            <person name="Wedrychowicz H."/>
        </authorList>
    </citation>
    <scope>NUCLEOTIDE SEQUENCE [LARGE SCALE GENOMIC DNA]</scope>
    <source>
        <strain evidence="2 3">DSM 17459</strain>
    </source>
</reference>
<proteinExistence type="predicted"/>
<dbReference type="STRING" id="1122155.SAMN02745158_03678"/>
<feature type="transmembrane region" description="Helical" evidence="1">
    <location>
        <begin position="21"/>
        <end position="42"/>
    </location>
</feature>
<accession>A0A1M5BIT4</accession>
<feature type="transmembrane region" description="Helical" evidence="1">
    <location>
        <begin position="48"/>
        <end position="69"/>
    </location>
</feature>
<dbReference type="OrthoDB" id="1957044at2"/>
<dbReference type="Proteomes" id="UP000184245">
    <property type="component" value="Unassembled WGS sequence"/>
</dbReference>
<dbReference type="RefSeq" id="WP_072854238.1">
    <property type="nucleotide sequence ID" value="NZ_FQVI01000027.1"/>
</dbReference>
<feature type="transmembrane region" description="Helical" evidence="1">
    <location>
        <begin position="81"/>
        <end position="102"/>
    </location>
</feature>
<dbReference type="AlphaFoldDB" id="A0A1M5BIT4"/>
<dbReference type="EMBL" id="FQVI01000027">
    <property type="protein sequence ID" value="SHF42336.1"/>
    <property type="molecule type" value="Genomic_DNA"/>
</dbReference>
<sequence>MGKRYKYTFARKKQSEGGITSSVMALISVLLFLTGAVLSFAFQGKGGLYLGAMGLVAIGVSVYGFIIGLKSFSIENRAYTYSKVGAIANGVLMVGWLGLFLIGV</sequence>
<name>A0A1M5BIT4_9CLOT</name>
<keyword evidence="1" id="KW-0472">Membrane</keyword>
<keyword evidence="1" id="KW-0812">Transmembrane</keyword>
<evidence type="ECO:0000313" key="2">
    <source>
        <dbReference type="EMBL" id="SHF42336.1"/>
    </source>
</evidence>
<evidence type="ECO:0000313" key="3">
    <source>
        <dbReference type="Proteomes" id="UP000184245"/>
    </source>
</evidence>
<keyword evidence="3" id="KW-1185">Reference proteome</keyword>